<evidence type="ECO:0000256" key="2">
    <source>
        <dbReference type="SAM" id="Phobius"/>
    </source>
</evidence>
<proteinExistence type="predicted"/>
<feature type="transmembrane region" description="Helical" evidence="2">
    <location>
        <begin position="82"/>
        <end position="102"/>
    </location>
</feature>
<organism evidence="3 4">
    <name type="scientific">Pseudobacteriovorax antillogorgiicola</name>
    <dbReference type="NCBI Taxonomy" id="1513793"/>
    <lineage>
        <taxon>Bacteria</taxon>
        <taxon>Pseudomonadati</taxon>
        <taxon>Bdellovibrionota</taxon>
        <taxon>Oligoflexia</taxon>
        <taxon>Oligoflexales</taxon>
        <taxon>Pseudobacteriovoracaceae</taxon>
        <taxon>Pseudobacteriovorax</taxon>
    </lineage>
</organism>
<keyword evidence="2" id="KW-0472">Membrane</keyword>
<reference evidence="4" key="1">
    <citation type="submission" date="2017-04" db="EMBL/GenBank/DDBJ databases">
        <authorList>
            <person name="Varghese N."/>
            <person name="Submissions S."/>
        </authorList>
    </citation>
    <scope>NUCLEOTIDE SEQUENCE [LARGE SCALE GENOMIC DNA]</scope>
    <source>
        <strain evidence="4">RKEM611</strain>
    </source>
</reference>
<feature type="compositionally biased region" description="Basic and acidic residues" evidence="1">
    <location>
        <begin position="195"/>
        <end position="207"/>
    </location>
</feature>
<gene>
    <name evidence="3" type="ORF">SAMN06296036_116137</name>
</gene>
<keyword evidence="2" id="KW-0812">Transmembrane</keyword>
<feature type="transmembrane region" description="Helical" evidence="2">
    <location>
        <begin position="47"/>
        <end position="70"/>
    </location>
</feature>
<sequence>MSNFENLRNFIIISIPYFMLVSTFLATLVFSLGFWLRSKDKNDARQVYLVAGVLNVTIFLICAFYLTVLIQSVLDWENYKLFLVATFVSGLTASTKAMFEALNQDLKSKFEARWFLYYVIRPVCGGLIGGILAWALFSMVLTANGEAVSSKDYPPLIISAASFGWLWEKVQSALGSSREDQQQSTPNPQTIIVHQESRDDDNHRAAS</sequence>
<dbReference type="EMBL" id="FWZT01000016">
    <property type="protein sequence ID" value="SMF53542.1"/>
    <property type="molecule type" value="Genomic_DNA"/>
</dbReference>
<feature type="transmembrane region" description="Helical" evidence="2">
    <location>
        <begin position="12"/>
        <end position="35"/>
    </location>
</feature>
<feature type="compositionally biased region" description="Polar residues" evidence="1">
    <location>
        <begin position="182"/>
        <end position="192"/>
    </location>
</feature>
<name>A0A1Y6CHI5_9BACT</name>
<accession>A0A1Y6CHI5</accession>
<feature type="region of interest" description="Disordered" evidence="1">
    <location>
        <begin position="176"/>
        <end position="207"/>
    </location>
</feature>
<evidence type="ECO:0000313" key="3">
    <source>
        <dbReference type="EMBL" id="SMF53542.1"/>
    </source>
</evidence>
<keyword evidence="2" id="KW-1133">Transmembrane helix</keyword>
<dbReference type="AlphaFoldDB" id="A0A1Y6CHI5"/>
<evidence type="ECO:0000256" key="1">
    <source>
        <dbReference type="SAM" id="MobiDB-lite"/>
    </source>
</evidence>
<keyword evidence="4" id="KW-1185">Reference proteome</keyword>
<dbReference type="Proteomes" id="UP000192907">
    <property type="component" value="Unassembled WGS sequence"/>
</dbReference>
<evidence type="ECO:0000313" key="4">
    <source>
        <dbReference type="Proteomes" id="UP000192907"/>
    </source>
</evidence>
<feature type="transmembrane region" description="Helical" evidence="2">
    <location>
        <begin position="114"/>
        <end position="137"/>
    </location>
</feature>
<dbReference type="RefSeq" id="WP_132321650.1">
    <property type="nucleotide sequence ID" value="NZ_FWZT01000016.1"/>
</dbReference>
<protein>
    <submittedName>
        <fullName evidence="3">Uncharacterized protein</fullName>
    </submittedName>
</protein>